<protein>
    <submittedName>
        <fullName evidence="1">Uncharacterized protein</fullName>
    </submittedName>
</protein>
<dbReference type="EMBL" id="BMNR01000002">
    <property type="protein sequence ID" value="GGK19106.1"/>
    <property type="molecule type" value="Genomic_DNA"/>
</dbReference>
<reference evidence="1" key="1">
    <citation type="journal article" date="2014" name="Int. J. Syst. Evol. Microbiol.">
        <title>Complete genome sequence of Corynebacterium casei LMG S-19264T (=DSM 44701T), isolated from a smear-ripened cheese.</title>
        <authorList>
            <consortium name="US DOE Joint Genome Institute (JGI-PGF)"/>
            <person name="Walter F."/>
            <person name="Albersmeier A."/>
            <person name="Kalinowski J."/>
            <person name="Ruckert C."/>
        </authorList>
    </citation>
    <scope>NUCLEOTIDE SEQUENCE</scope>
    <source>
        <strain evidence="1">JCM 12862</strain>
    </source>
</reference>
<proteinExistence type="predicted"/>
<keyword evidence="2" id="KW-1185">Reference proteome</keyword>
<evidence type="ECO:0000313" key="2">
    <source>
        <dbReference type="Proteomes" id="UP000612329"/>
    </source>
</evidence>
<sequence>MNGNTKKEIDEIQNIIKPFETEFFYPKDEKALEADLNWNASIFLAKLLIKAKQSESDWSKKKLKFFVTDYNSKNNTSIDVNTLLNKYWIREILDLIHIPKAVRDVLYDFGKMQNHQLELNFVRTIYESYPDQKIDKEEYNLFLKKYKSKNKLTLDETWIKSTWIETKKENELNIKNIYYYFTLLDNWEDFRFLYILKEEKAKNDPRGLAISKKEFNDIHTAHKSYFFKSPTLNELKEQEIVYEKGDQYYINFYNSKVSYWSSLGDKISGFVWEELIPDKTIYNDKSRIKLFLSKVLYWEHHWPNFYNNISKQSEERFVKAAFELVLEEKDIVGVKDEFFKCYLDENLNHNLAFKSGKIPIEDNLESNEDYYEFYEDLHFLSDKHQGNLFYVQETRNQLAFLIKMIVCCDTAFSDVETDGAIKKQHYPLIKSLLENGLERPYLLWETSHFIIQNKPTIIPYLLEKPKFASLAFRLINAIKIESSIIQVNNDIKIKLYESSIKLSLNSLLYTPDYSNENIGVFVFQLFKEINRDKYKSLSNVRTKEEEYKIRQNKREKENLLLELIEDYPAYGYYVNTVEKELLFPKIITSLITLFEQHEEKIKYLNGTIQFPIIILDGLSWLSKCINYSKYEKQFSDIKELKELISSVFKDIYLEKIEQKSGAKKDIQSNELIDSLPSWSERNERVNQVDWVYLMVIMYDTNTLKHFLSPRFSLKKADHEYDEENRFNAKKIRTHLFVLLITLQKITLNRSDFFNVYDRIRPVKAQLEEQIVLILKDYAIAGKSSKIDILSSSFERQFSGITEEELLPQIAQAINWFEEKIKVIDVLINTSDLLRLLIILDWITSEGIKKQILEKVKDSQVLEYLQTQNWLPEIELTLTKLSHYKELVEQTETALSFWEKFNPPRENVKFEQASFIVKLVLAYNDKDIKQINSLKVPEQHNYHISGIKPFNYKQFFIGLIHFESNPESAYKIFDTLYIQFPEHSSICINRFASKINWATKTNDTSMKNRLFNEALQEWLDVEKLLPESSMESIMDKVWVNKLSIYYHLKDFEEFERLYVTLPTPYQMIGDIISLKIEILLLQGKQHDAIQQLHQAIEYHQLLDGSNPDFITKLKTKVDDKSDIKLLKANYLDIFSKKPKTLIQIFPEKLNGELEIGRFITKEFAIATNKLLDKIMSIDKIEDEDKYNDLIQVALESRFSVFEWTIKDQSRGGHSQSGKGLGERDILIQDYNNETISICEAFIYRDLPRTEAHINKLFNYTPSKNHLLVLIYELTPYNKFEDKWRKYFIQTLSKLKYSKGFEIDVSKSQDLTEEFDYKESAIKIGITKHGKSANIYHIMVNLKYKV</sequence>
<accession>A0A8J3BJG0</accession>
<evidence type="ECO:0000313" key="1">
    <source>
        <dbReference type="EMBL" id="GGK19106.1"/>
    </source>
</evidence>
<reference evidence="1" key="2">
    <citation type="submission" date="2020-09" db="EMBL/GenBank/DDBJ databases">
        <authorList>
            <person name="Sun Q."/>
            <person name="Ohkuma M."/>
        </authorList>
    </citation>
    <scope>NUCLEOTIDE SEQUENCE</scope>
    <source>
        <strain evidence="1">JCM 12862</strain>
    </source>
</reference>
<dbReference type="RefSeq" id="WP_188650913.1">
    <property type="nucleotide sequence ID" value="NZ_BMNR01000002.1"/>
</dbReference>
<organism evidence="1 2">
    <name type="scientific">Yeosuana aromativorans</name>
    <dbReference type="NCBI Taxonomy" id="288019"/>
    <lineage>
        <taxon>Bacteria</taxon>
        <taxon>Pseudomonadati</taxon>
        <taxon>Bacteroidota</taxon>
        <taxon>Flavobacteriia</taxon>
        <taxon>Flavobacteriales</taxon>
        <taxon>Flavobacteriaceae</taxon>
        <taxon>Yeosuana</taxon>
    </lineage>
</organism>
<name>A0A8J3BJG0_9FLAO</name>
<comment type="caution">
    <text evidence="1">The sequence shown here is derived from an EMBL/GenBank/DDBJ whole genome shotgun (WGS) entry which is preliminary data.</text>
</comment>
<dbReference type="Proteomes" id="UP000612329">
    <property type="component" value="Unassembled WGS sequence"/>
</dbReference>
<gene>
    <name evidence="1" type="ORF">GCM10007962_11630</name>
</gene>